<reference evidence="1" key="1">
    <citation type="submission" date="2022-10" db="EMBL/GenBank/DDBJ databases">
        <title>Novel sulphate-reducing endosymbionts in the free-living metamonad Anaeramoeba.</title>
        <authorList>
            <person name="Jerlstrom-Hultqvist J."/>
            <person name="Cepicka I."/>
            <person name="Gallot-Lavallee L."/>
            <person name="Salas-Leiva D."/>
            <person name="Curtis B.A."/>
            <person name="Zahonova K."/>
            <person name="Pipaliya S."/>
            <person name="Dacks J."/>
            <person name="Roger A.J."/>
        </authorList>
    </citation>
    <scope>NUCLEOTIDE SEQUENCE</scope>
    <source>
        <strain evidence="1">BMAN</strain>
    </source>
</reference>
<dbReference type="EMBL" id="JAPDFW010000006">
    <property type="protein sequence ID" value="KAJ5080600.1"/>
    <property type="molecule type" value="Genomic_DNA"/>
</dbReference>
<evidence type="ECO:0000313" key="2">
    <source>
        <dbReference type="Proteomes" id="UP001149090"/>
    </source>
</evidence>
<proteinExistence type="predicted"/>
<dbReference type="AlphaFoldDB" id="A0A9Q0M0D4"/>
<sequence>MKRFLFLNLFQNFQNLKNFTQNLIFVSIKFHLQFPFLQSTKIYQLFCDFLFQISKFFKSIAKIINNLFPCLQLERLLSREDSLNIGIFLGFFRSIIGYFKGNLGSFSSQVTISSTIQLSNSNS</sequence>
<organism evidence="1 2">
    <name type="scientific">Anaeramoeba ignava</name>
    <name type="common">Anaerobic marine amoeba</name>
    <dbReference type="NCBI Taxonomy" id="1746090"/>
    <lineage>
        <taxon>Eukaryota</taxon>
        <taxon>Metamonada</taxon>
        <taxon>Anaeramoebidae</taxon>
        <taxon>Anaeramoeba</taxon>
    </lineage>
</organism>
<name>A0A9Q0M0D4_ANAIG</name>
<accession>A0A9Q0M0D4</accession>
<protein>
    <submittedName>
        <fullName evidence="1">Uncharacterized protein</fullName>
    </submittedName>
</protein>
<gene>
    <name evidence="1" type="ORF">M0811_13916</name>
</gene>
<dbReference type="Proteomes" id="UP001149090">
    <property type="component" value="Unassembled WGS sequence"/>
</dbReference>
<evidence type="ECO:0000313" key="1">
    <source>
        <dbReference type="EMBL" id="KAJ5080600.1"/>
    </source>
</evidence>
<comment type="caution">
    <text evidence="1">The sequence shown here is derived from an EMBL/GenBank/DDBJ whole genome shotgun (WGS) entry which is preliminary data.</text>
</comment>
<keyword evidence="2" id="KW-1185">Reference proteome</keyword>